<gene>
    <name evidence="1" type="ORF">ACFOZ0_13340</name>
</gene>
<sequence length="106" mass="11397">MVQKGQWLVRGASALVVRVARGSRPWTLVVQQDACRTGEYSFRGVLDEEVLELRGQVPGASPLVPFNCIDDGPGEEVCGLLTPSCRGMADRGAHGAGERDIEKDMA</sequence>
<proteinExistence type="predicted"/>
<comment type="caution">
    <text evidence="1">The sequence shown here is derived from an EMBL/GenBank/DDBJ whole genome shotgun (WGS) entry which is preliminary data.</text>
</comment>
<reference evidence="2" key="1">
    <citation type="journal article" date="2019" name="Int. J. Syst. Evol. Microbiol.">
        <title>The Global Catalogue of Microorganisms (GCM) 10K type strain sequencing project: providing services to taxonomists for standard genome sequencing and annotation.</title>
        <authorList>
            <consortium name="The Broad Institute Genomics Platform"/>
            <consortium name="The Broad Institute Genome Sequencing Center for Infectious Disease"/>
            <person name="Wu L."/>
            <person name="Ma J."/>
        </authorList>
    </citation>
    <scope>NUCLEOTIDE SEQUENCE [LARGE SCALE GENOMIC DNA]</scope>
    <source>
        <strain evidence="2">CGMCC 4.7035</strain>
    </source>
</reference>
<keyword evidence="2" id="KW-1185">Reference proteome</keyword>
<dbReference type="EMBL" id="JBHRWR010000009">
    <property type="protein sequence ID" value="MFC3574239.1"/>
    <property type="molecule type" value="Genomic_DNA"/>
</dbReference>
<protein>
    <submittedName>
        <fullName evidence="1">Uncharacterized protein</fullName>
    </submittedName>
</protein>
<dbReference type="Proteomes" id="UP001595701">
    <property type="component" value="Unassembled WGS sequence"/>
</dbReference>
<evidence type="ECO:0000313" key="2">
    <source>
        <dbReference type="Proteomes" id="UP001595701"/>
    </source>
</evidence>
<organism evidence="1 2">
    <name type="scientific">Streptomyces yaanensis</name>
    <dbReference type="NCBI Taxonomy" id="1142239"/>
    <lineage>
        <taxon>Bacteria</taxon>
        <taxon>Bacillati</taxon>
        <taxon>Actinomycetota</taxon>
        <taxon>Actinomycetes</taxon>
        <taxon>Kitasatosporales</taxon>
        <taxon>Streptomycetaceae</taxon>
        <taxon>Streptomyces</taxon>
    </lineage>
</organism>
<accession>A0ABV7SBA7</accession>
<name>A0ABV7SBA7_9ACTN</name>
<evidence type="ECO:0000313" key="1">
    <source>
        <dbReference type="EMBL" id="MFC3574239.1"/>
    </source>
</evidence>
<dbReference type="RefSeq" id="WP_310770143.1">
    <property type="nucleotide sequence ID" value="NZ_JBHRWR010000009.1"/>
</dbReference>